<accession>A0A0N8PSC1</accession>
<reference evidence="1 2" key="1">
    <citation type="submission" date="2015-09" db="EMBL/GenBank/DDBJ databases">
        <title>Draft genome sequence of Kouleothrix aurantiaca JCM 19913.</title>
        <authorList>
            <person name="Hemp J."/>
        </authorList>
    </citation>
    <scope>NUCLEOTIDE SEQUENCE [LARGE SCALE GENOMIC DNA]</scope>
    <source>
        <strain evidence="1 2">COM-B</strain>
    </source>
</reference>
<protein>
    <submittedName>
        <fullName evidence="1">Uncharacterized protein</fullName>
    </submittedName>
</protein>
<organism evidence="1 2">
    <name type="scientific">Kouleothrix aurantiaca</name>
    <dbReference type="NCBI Taxonomy" id="186479"/>
    <lineage>
        <taxon>Bacteria</taxon>
        <taxon>Bacillati</taxon>
        <taxon>Chloroflexota</taxon>
        <taxon>Chloroflexia</taxon>
        <taxon>Chloroflexales</taxon>
        <taxon>Roseiflexineae</taxon>
        <taxon>Roseiflexaceae</taxon>
        <taxon>Kouleothrix</taxon>
    </lineage>
</organism>
<proteinExistence type="predicted"/>
<evidence type="ECO:0000313" key="1">
    <source>
        <dbReference type="EMBL" id="KPV52309.1"/>
    </source>
</evidence>
<comment type="caution">
    <text evidence="1">The sequence shown here is derived from an EMBL/GenBank/DDBJ whole genome shotgun (WGS) entry which is preliminary data.</text>
</comment>
<feature type="non-terminal residue" evidence="1">
    <location>
        <position position="1"/>
    </location>
</feature>
<evidence type="ECO:0000313" key="2">
    <source>
        <dbReference type="Proteomes" id="UP000050509"/>
    </source>
</evidence>
<dbReference type="EMBL" id="LJCR01000587">
    <property type="protein sequence ID" value="KPV52309.1"/>
    <property type="molecule type" value="Genomic_DNA"/>
</dbReference>
<name>A0A0N8PSC1_9CHLR</name>
<gene>
    <name evidence="1" type="ORF">SE17_16255</name>
</gene>
<dbReference type="PATRIC" id="fig|186479.3.peg.9170"/>
<dbReference type="Proteomes" id="UP000050509">
    <property type="component" value="Unassembled WGS sequence"/>
</dbReference>
<sequence length="98" mass="10853">AAEAAWGAFPGHTYTDVQSGIGVVHNTFLLDSTEKNVSRGPFYPFPRGVLHASLRLLPRPPWLVTNRTARTTAERITRFTIAPRLRQLPGIFISALRG</sequence>
<dbReference type="AlphaFoldDB" id="A0A0N8PSC1"/>
<keyword evidence="2" id="KW-1185">Reference proteome</keyword>